<feature type="compositionally biased region" description="Basic and acidic residues" evidence="2">
    <location>
        <begin position="1"/>
        <end position="11"/>
    </location>
</feature>
<dbReference type="AlphaFoldDB" id="A0A6J1KNP5"/>
<dbReference type="Gene3D" id="2.30.29.30">
    <property type="entry name" value="Pleckstrin-homology domain (PH domain)/Phosphotyrosine-binding domain (PTB)"/>
    <property type="match status" value="1"/>
</dbReference>
<accession>A0A6J1KNP5</accession>
<proteinExistence type="inferred from homology"/>
<dbReference type="KEGG" id="cmax:111497290"/>
<dbReference type="SMART" id="SM00568">
    <property type="entry name" value="GRAM"/>
    <property type="match status" value="1"/>
</dbReference>
<evidence type="ECO:0000256" key="1">
    <source>
        <dbReference type="ARBA" id="ARBA00009414"/>
    </source>
</evidence>
<feature type="region of interest" description="Disordered" evidence="2">
    <location>
        <begin position="1"/>
        <end position="63"/>
    </location>
</feature>
<gene>
    <name evidence="5" type="primary">LOC111497290</name>
</gene>
<sequence>MEKPKQEEGGKKGPISTSPRSDGKEEGDGNWGNLVMESERQVPRQNEQGAISTPCSGSKKSVHWSNDLVTQSPSVACNAYGSNPHASSPPSSSTSIKETVDSLWTVLGRWGKQVGEATKKAEDLAGNTWQHLKTSPSFADAALGRIAQVTKVLAEGGYDNIFQQTFDTTPEEKLQSSFSCYLSTSVGPVMGVLYVSTAKLAYCSNNPLSYKSDGKTEWSYYKVIIPLQQLKAVNPSSSGMNPAEKYIQIISGDNHEFWFMGFLNYNGAVECLQEIPELRAIQPV</sequence>
<comment type="similarity">
    <text evidence="1">Belongs to the GEM family.</text>
</comment>
<dbReference type="OrthoDB" id="640718at2759"/>
<evidence type="ECO:0000259" key="3">
    <source>
        <dbReference type="SMART" id="SM00568"/>
    </source>
</evidence>
<protein>
    <submittedName>
        <fullName evidence="5">GLABRA2 expression modulator-like</fullName>
    </submittedName>
</protein>
<evidence type="ECO:0000313" key="4">
    <source>
        <dbReference type="Proteomes" id="UP000504608"/>
    </source>
</evidence>
<reference evidence="5" key="1">
    <citation type="submission" date="2025-08" db="UniProtKB">
        <authorList>
            <consortium name="RefSeq"/>
        </authorList>
    </citation>
    <scope>IDENTIFICATION</scope>
    <source>
        <tissue evidence="5">Young leaves</tissue>
    </source>
</reference>
<dbReference type="Pfam" id="PF02893">
    <property type="entry name" value="GRAM"/>
    <property type="match status" value="1"/>
</dbReference>
<dbReference type="InterPro" id="IPR037848">
    <property type="entry name" value="GEM-like"/>
</dbReference>
<feature type="compositionally biased region" description="Polar residues" evidence="2">
    <location>
        <begin position="43"/>
        <end position="63"/>
    </location>
</feature>
<keyword evidence="4" id="KW-1185">Reference proteome</keyword>
<feature type="domain" description="GRAM" evidence="3">
    <location>
        <begin position="160"/>
        <end position="237"/>
    </location>
</feature>
<dbReference type="GeneID" id="111497290"/>
<dbReference type="Proteomes" id="UP000504608">
    <property type="component" value="Unplaced"/>
</dbReference>
<evidence type="ECO:0000313" key="5">
    <source>
        <dbReference type="RefSeq" id="XP_023003822.1"/>
    </source>
</evidence>
<organism evidence="4 5">
    <name type="scientific">Cucurbita maxima</name>
    <name type="common">Pumpkin</name>
    <name type="synonym">Winter squash</name>
    <dbReference type="NCBI Taxonomy" id="3661"/>
    <lineage>
        <taxon>Eukaryota</taxon>
        <taxon>Viridiplantae</taxon>
        <taxon>Streptophyta</taxon>
        <taxon>Embryophyta</taxon>
        <taxon>Tracheophyta</taxon>
        <taxon>Spermatophyta</taxon>
        <taxon>Magnoliopsida</taxon>
        <taxon>eudicotyledons</taxon>
        <taxon>Gunneridae</taxon>
        <taxon>Pentapetalae</taxon>
        <taxon>rosids</taxon>
        <taxon>fabids</taxon>
        <taxon>Cucurbitales</taxon>
        <taxon>Cucurbitaceae</taxon>
        <taxon>Cucurbiteae</taxon>
        <taxon>Cucurbita</taxon>
    </lineage>
</organism>
<dbReference type="RefSeq" id="XP_023003822.1">
    <property type="nucleotide sequence ID" value="XM_023148054.1"/>
</dbReference>
<dbReference type="InterPro" id="IPR004182">
    <property type="entry name" value="GRAM"/>
</dbReference>
<dbReference type="PANTHER" id="PTHR31969">
    <property type="entry name" value="GEM-LIKE PROTEIN 2"/>
    <property type="match status" value="1"/>
</dbReference>
<dbReference type="InterPro" id="IPR011993">
    <property type="entry name" value="PH-like_dom_sf"/>
</dbReference>
<name>A0A6J1KNP5_CUCMA</name>
<evidence type="ECO:0000256" key="2">
    <source>
        <dbReference type="SAM" id="MobiDB-lite"/>
    </source>
</evidence>